<dbReference type="SUPFAM" id="SSF48726">
    <property type="entry name" value="Immunoglobulin"/>
    <property type="match status" value="1"/>
</dbReference>
<gene>
    <name evidence="11" type="ORF">CCAP1982_LOCUS20199</name>
</gene>
<keyword evidence="2" id="KW-0812">Transmembrane</keyword>
<dbReference type="GO" id="GO:0098632">
    <property type="term" value="F:cell-cell adhesion mediator activity"/>
    <property type="evidence" value="ECO:0007669"/>
    <property type="project" value="TreeGrafter"/>
</dbReference>
<dbReference type="Gene3D" id="2.60.40.10">
    <property type="entry name" value="Immunoglobulins"/>
    <property type="match status" value="1"/>
</dbReference>
<proteinExistence type="predicted"/>
<dbReference type="Pfam" id="PF13927">
    <property type="entry name" value="Ig_3"/>
    <property type="match status" value="1"/>
</dbReference>
<dbReference type="InterPro" id="IPR003599">
    <property type="entry name" value="Ig_sub"/>
</dbReference>
<reference evidence="11" key="1">
    <citation type="submission" date="2020-11" db="EMBL/GenBank/DDBJ databases">
        <authorList>
            <person name="Whitehead M."/>
        </authorList>
    </citation>
    <scope>NUCLEOTIDE SEQUENCE</scope>
    <source>
        <strain evidence="11">EGII</strain>
    </source>
</reference>
<evidence type="ECO:0000256" key="8">
    <source>
        <dbReference type="ARBA" id="ARBA00023157"/>
    </source>
</evidence>
<dbReference type="GO" id="GO:0030424">
    <property type="term" value="C:axon"/>
    <property type="evidence" value="ECO:0007669"/>
    <property type="project" value="TreeGrafter"/>
</dbReference>
<evidence type="ECO:0000313" key="12">
    <source>
        <dbReference type="Proteomes" id="UP000606786"/>
    </source>
</evidence>
<evidence type="ECO:0000256" key="7">
    <source>
        <dbReference type="ARBA" id="ARBA00023136"/>
    </source>
</evidence>
<dbReference type="InterPro" id="IPR013783">
    <property type="entry name" value="Ig-like_fold"/>
</dbReference>
<dbReference type="PROSITE" id="PS50835">
    <property type="entry name" value="IG_LIKE"/>
    <property type="match status" value="1"/>
</dbReference>
<evidence type="ECO:0000256" key="3">
    <source>
        <dbReference type="ARBA" id="ARBA00022729"/>
    </source>
</evidence>
<evidence type="ECO:0000256" key="5">
    <source>
        <dbReference type="ARBA" id="ARBA00022889"/>
    </source>
</evidence>
<dbReference type="GO" id="GO:0005886">
    <property type="term" value="C:plasma membrane"/>
    <property type="evidence" value="ECO:0007669"/>
    <property type="project" value="TreeGrafter"/>
</dbReference>
<comment type="caution">
    <text evidence="11">The sequence shown here is derived from an EMBL/GenBank/DDBJ whole genome shotgun (WGS) entry which is preliminary data.</text>
</comment>
<organism evidence="11 12">
    <name type="scientific">Ceratitis capitata</name>
    <name type="common">Mediterranean fruit fly</name>
    <name type="synonym">Tephritis capitata</name>
    <dbReference type="NCBI Taxonomy" id="7213"/>
    <lineage>
        <taxon>Eukaryota</taxon>
        <taxon>Metazoa</taxon>
        <taxon>Ecdysozoa</taxon>
        <taxon>Arthropoda</taxon>
        <taxon>Hexapoda</taxon>
        <taxon>Insecta</taxon>
        <taxon>Pterygota</taxon>
        <taxon>Neoptera</taxon>
        <taxon>Endopterygota</taxon>
        <taxon>Diptera</taxon>
        <taxon>Brachycera</taxon>
        <taxon>Muscomorpha</taxon>
        <taxon>Tephritoidea</taxon>
        <taxon>Tephritidae</taxon>
        <taxon>Ceratitis</taxon>
        <taxon>Ceratitis</taxon>
    </lineage>
</organism>
<evidence type="ECO:0000256" key="1">
    <source>
        <dbReference type="ARBA" id="ARBA00004167"/>
    </source>
</evidence>
<dbReference type="AlphaFoldDB" id="A0A811V9T9"/>
<dbReference type="FunFam" id="2.60.40.10:FF:000017">
    <property type="entry name" value="Down syndrome cell adhesion molecule b"/>
    <property type="match status" value="1"/>
</dbReference>
<keyword evidence="4" id="KW-0677">Repeat</keyword>
<protein>
    <submittedName>
        <fullName evidence="11">(Mediterranean fruit fly) hypothetical protein</fullName>
    </submittedName>
</protein>
<dbReference type="InterPro" id="IPR007110">
    <property type="entry name" value="Ig-like_dom"/>
</dbReference>
<accession>A0A811V9T9</accession>
<dbReference type="SMART" id="SM00409">
    <property type="entry name" value="IG"/>
    <property type="match status" value="1"/>
</dbReference>
<evidence type="ECO:0000256" key="4">
    <source>
        <dbReference type="ARBA" id="ARBA00022737"/>
    </source>
</evidence>
<dbReference type="InterPro" id="IPR003598">
    <property type="entry name" value="Ig_sub2"/>
</dbReference>
<dbReference type="GO" id="GO:0070593">
    <property type="term" value="P:dendrite self-avoidance"/>
    <property type="evidence" value="ECO:0007669"/>
    <property type="project" value="TreeGrafter"/>
</dbReference>
<evidence type="ECO:0000256" key="2">
    <source>
        <dbReference type="ARBA" id="ARBA00022692"/>
    </source>
</evidence>
<dbReference type="PANTHER" id="PTHR10075:SF14">
    <property type="entry name" value="CELL ADHESION MOLECULE DSCAM2-RELATED"/>
    <property type="match status" value="1"/>
</dbReference>
<evidence type="ECO:0000256" key="6">
    <source>
        <dbReference type="ARBA" id="ARBA00022989"/>
    </source>
</evidence>
<keyword evidence="8" id="KW-1015">Disulfide bond</keyword>
<evidence type="ECO:0000313" key="11">
    <source>
        <dbReference type="EMBL" id="CAD7012100.1"/>
    </source>
</evidence>
<dbReference type="SMART" id="SM00408">
    <property type="entry name" value="IGc2"/>
    <property type="match status" value="1"/>
</dbReference>
<comment type="subcellular location">
    <subcellularLocation>
        <location evidence="1">Membrane</location>
        <topology evidence="1">Single-pass membrane protein</topology>
    </subcellularLocation>
</comment>
<keyword evidence="12" id="KW-1185">Reference proteome</keyword>
<keyword evidence="6" id="KW-1133">Transmembrane helix</keyword>
<dbReference type="InterPro" id="IPR036179">
    <property type="entry name" value="Ig-like_dom_sf"/>
</dbReference>
<feature type="domain" description="Ig-like" evidence="10">
    <location>
        <begin position="13"/>
        <end position="104"/>
    </location>
</feature>
<dbReference type="GO" id="GO:0007411">
    <property type="term" value="P:axon guidance"/>
    <property type="evidence" value="ECO:0007669"/>
    <property type="project" value="TreeGrafter"/>
</dbReference>
<evidence type="ECO:0000259" key="10">
    <source>
        <dbReference type="PROSITE" id="PS50835"/>
    </source>
</evidence>
<keyword evidence="5" id="KW-0130">Cell adhesion</keyword>
<dbReference type="Proteomes" id="UP000606786">
    <property type="component" value="Unassembled WGS sequence"/>
</dbReference>
<keyword evidence="9" id="KW-0393">Immunoglobulin domain</keyword>
<sequence length="112" mass="12481">MLNINLFIFLAPPKISPFSFSEESMSFGEFVNLQCTIAGGDLPVKIIWTLNEKPFEDYLEIITTKRGKRISELTIESVSAKHTGNYSCIAENRAGRVNHTAELRVNGAECAE</sequence>
<dbReference type="EMBL" id="CAJHJT010000056">
    <property type="protein sequence ID" value="CAD7012100.1"/>
    <property type="molecule type" value="Genomic_DNA"/>
</dbReference>
<dbReference type="GO" id="GO:0007156">
    <property type="term" value="P:homophilic cell adhesion via plasma membrane adhesion molecules"/>
    <property type="evidence" value="ECO:0007669"/>
    <property type="project" value="TreeGrafter"/>
</dbReference>
<name>A0A811V9T9_CERCA</name>
<dbReference type="PANTHER" id="PTHR10075">
    <property type="entry name" value="BASIGIN RELATED"/>
    <property type="match status" value="1"/>
</dbReference>
<evidence type="ECO:0000256" key="9">
    <source>
        <dbReference type="ARBA" id="ARBA00023319"/>
    </source>
</evidence>
<keyword evidence="7" id="KW-0472">Membrane</keyword>
<keyword evidence="3" id="KW-0732">Signal</keyword>